<dbReference type="Gene3D" id="3.30.420.40">
    <property type="match status" value="2"/>
</dbReference>
<protein>
    <submittedName>
        <fullName evidence="4">Heat shock cognate 70 kDa protein</fullName>
    </submittedName>
</protein>
<keyword evidence="2" id="KW-0067">ATP-binding</keyword>
<sequence length="109" mass="11601">MDMTTMSLPSPVRTAVRRRNSVGPPKDAGTISEMNVLRIINGPTAAAIACGLDKKVSAERNILILDLGGGTFNVSLLAAEEGIFEVKAAAGDTHLGGKDFDNRIFNHFF</sequence>
<evidence type="ECO:0000256" key="1">
    <source>
        <dbReference type="ARBA" id="ARBA00022741"/>
    </source>
</evidence>
<keyword evidence="5" id="KW-1185">Reference proteome</keyword>
<comment type="caution">
    <text evidence="4">The sequence shown here is derived from an EMBL/GenBank/DDBJ whole genome shotgun (WGS) entry which is preliminary data.</text>
</comment>
<proteinExistence type="predicted"/>
<dbReference type="EMBL" id="JBBXMP010000201">
    <property type="protein sequence ID" value="KAL0059894.1"/>
    <property type="molecule type" value="Genomic_DNA"/>
</dbReference>
<dbReference type="Gene3D" id="3.90.640.10">
    <property type="entry name" value="Actin, Chain A, domain 4"/>
    <property type="match status" value="1"/>
</dbReference>
<dbReference type="PROSITE" id="PS00329">
    <property type="entry name" value="HSP70_2"/>
    <property type="match status" value="1"/>
</dbReference>
<dbReference type="InterPro" id="IPR043129">
    <property type="entry name" value="ATPase_NBD"/>
</dbReference>
<gene>
    <name evidence="4" type="primary">HSC71</name>
    <name evidence="4" type="ORF">AAF712_013309</name>
</gene>
<evidence type="ECO:0000256" key="3">
    <source>
        <dbReference type="SAM" id="MobiDB-lite"/>
    </source>
</evidence>
<evidence type="ECO:0000256" key="2">
    <source>
        <dbReference type="ARBA" id="ARBA00022840"/>
    </source>
</evidence>
<dbReference type="InterPro" id="IPR013126">
    <property type="entry name" value="Hsp_70_fam"/>
</dbReference>
<keyword evidence="4" id="KW-0346">Stress response</keyword>
<dbReference type="Pfam" id="PF00012">
    <property type="entry name" value="HSP70"/>
    <property type="match status" value="1"/>
</dbReference>
<organism evidence="4 5">
    <name type="scientific">Marasmius tenuissimus</name>
    <dbReference type="NCBI Taxonomy" id="585030"/>
    <lineage>
        <taxon>Eukaryota</taxon>
        <taxon>Fungi</taxon>
        <taxon>Dikarya</taxon>
        <taxon>Basidiomycota</taxon>
        <taxon>Agaricomycotina</taxon>
        <taxon>Agaricomycetes</taxon>
        <taxon>Agaricomycetidae</taxon>
        <taxon>Agaricales</taxon>
        <taxon>Marasmiineae</taxon>
        <taxon>Marasmiaceae</taxon>
        <taxon>Marasmius</taxon>
    </lineage>
</organism>
<dbReference type="SUPFAM" id="SSF53067">
    <property type="entry name" value="Actin-like ATPase domain"/>
    <property type="match status" value="1"/>
</dbReference>
<evidence type="ECO:0000313" key="5">
    <source>
        <dbReference type="Proteomes" id="UP001437256"/>
    </source>
</evidence>
<dbReference type="InterPro" id="IPR018181">
    <property type="entry name" value="Heat_shock_70_CS"/>
</dbReference>
<reference evidence="4 5" key="1">
    <citation type="submission" date="2024-05" db="EMBL/GenBank/DDBJ databases">
        <title>A draft genome resource for the thread blight pathogen Marasmius tenuissimus strain MS-2.</title>
        <authorList>
            <person name="Yulfo-Soto G.E."/>
            <person name="Baruah I.K."/>
            <person name="Amoako-Attah I."/>
            <person name="Bukari Y."/>
            <person name="Meinhardt L.W."/>
            <person name="Bailey B.A."/>
            <person name="Cohen S.P."/>
        </authorList>
    </citation>
    <scope>NUCLEOTIDE SEQUENCE [LARGE SCALE GENOMIC DNA]</scope>
    <source>
        <strain evidence="4 5">MS-2</strain>
    </source>
</reference>
<feature type="region of interest" description="Disordered" evidence="3">
    <location>
        <begin position="1"/>
        <end position="28"/>
    </location>
</feature>
<evidence type="ECO:0000313" key="4">
    <source>
        <dbReference type="EMBL" id="KAL0059894.1"/>
    </source>
</evidence>
<name>A0ABR2ZG13_9AGAR</name>
<dbReference type="Proteomes" id="UP001437256">
    <property type="component" value="Unassembled WGS sequence"/>
</dbReference>
<dbReference type="PANTHER" id="PTHR19375">
    <property type="entry name" value="HEAT SHOCK PROTEIN 70KDA"/>
    <property type="match status" value="1"/>
</dbReference>
<accession>A0ABR2ZG13</accession>
<keyword evidence="1" id="KW-0547">Nucleotide-binding</keyword>